<keyword evidence="6" id="KW-0804">Transcription</keyword>
<dbReference type="RefSeq" id="WP_211143843.1">
    <property type="nucleotide sequence ID" value="NZ_JAEEGB010000026.1"/>
</dbReference>
<dbReference type="Pfam" id="PF00486">
    <property type="entry name" value="Trans_reg_C"/>
    <property type="match status" value="1"/>
</dbReference>
<dbReference type="FunFam" id="1.10.10.10:FF:000018">
    <property type="entry name" value="DNA-binding response regulator ResD"/>
    <property type="match status" value="1"/>
</dbReference>
<dbReference type="Pfam" id="PF00072">
    <property type="entry name" value="Response_reg"/>
    <property type="match status" value="1"/>
</dbReference>
<evidence type="ECO:0000256" key="6">
    <source>
        <dbReference type="ARBA" id="ARBA00023163"/>
    </source>
</evidence>
<feature type="domain" description="Response regulatory" evidence="10">
    <location>
        <begin position="9"/>
        <end position="123"/>
    </location>
</feature>
<dbReference type="PROSITE" id="PS50110">
    <property type="entry name" value="RESPONSE_REGULATORY"/>
    <property type="match status" value="1"/>
</dbReference>
<dbReference type="Gene3D" id="3.40.50.2300">
    <property type="match status" value="1"/>
</dbReference>
<dbReference type="FunFam" id="3.40.50.2300:FF:000001">
    <property type="entry name" value="DNA-binding response regulator PhoB"/>
    <property type="match status" value="1"/>
</dbReference>
<dbReference type="SMART" id="SM00862">
    <property type="entry name" value="Trans_reg_C"/>
    <property type="match status" value="1"/>
</dbReference>
<dbReference type="PANTHER" id="PTHR48111">
    <property type="entry name" value="REGULATOR OF RPOS"/>
    <property type="match status" value="1"/>
</dbReference>
<dbReference type="InterPro" id="IPR011006">
    <property type="entry name" value="CheY-like_superfamily"/>
</dbReference>
<protein>
    <recommendedName>
        <fullName evidence="1">Stage 0 sporulation protein A homolog</fullName>
    </recommendedName>
</protein>
<dbReference type="InterPro" id="IPR036388">
    <property type="entry name" value="WH-like_DNA-bd_sf"/>
</dbReference>
<reference evidence="12" key="1">
    <citation type="submission" date="2020-12" db="EMBL/GenBank/DDBJ databases">
        <title>Clostridium thailandense sp. nov., a novel acetogenic bacterium isolated from peat land soil in Thailand.</title>
        <authorList>
            <person name="Chaikitkaew S."/>
            <person name="Birkeland N.K."/>
        </authorList>
    </citation>
    <scope>NUCLEOTIDE SEQUENCE</scope>
    <source>
        <strain evidence="12">DSM 17425</strain>
    </source>
</reference>
<organism evidence="12 13">
    <name type="scientific">Clostridium aciditolerans</name>
    <dbReference type="NCBI Taxonomy" id="339861"/>
    <lineage>
        <taxon>Bacteria</taxon>
        <taxon>Bacillati</taxon>
        <taxon>Bacillota</taxon>
        <taxon>Clostridia</taxon>
        <taxon>Eubacteriales</taxon>
        <taxon>Clostridiaceae</taxon>
        <taxon>Clostridium</taxon>
    </lineage>
</organism>
<dbReference type="AlphaFoldDB" id="A0A934I3T3"/>
<dbReference type="InterPro" id="IPR039420">
    <property type="entry name" value="WalR-like"/>
</dbReference>
<dbReference type="Gene3D" id="1.10.10.10">
    <property type="entry name" value="Winged helix-like DNA-binding domain superfamily/Winged helix DNA-binding domain"/>
    <property type="match status" value="1"/>
</dbReference>
<evidence type="ECO:0000256" key="1">
    <source>
        <dbReference type="ARBA" id="ARBA00018672"/>
    </source>
</evidence>
<keyword evidence="4" id="KW-0805">Transcription regulation</keyword>
<evidence type="ECO:0000256" key="8">
    <source>
        <dbReference type="PROSITE-ProRule" id="PRU00169"/>
    </source>
</evidence>
<evidence type="ECO:0000256" key="2">
    <source>
        <dbReference type="ARBA" id="ARBA00022553"/>
    </source>
</evidence>
<dbReference type="Gene3D" id="6.10.250.690">
    <property type="match status" value="1"/>
</dbReference>
<feature type="domain" description="OmpR/PhoB-type" evidence="11">
    <location>
        <begin position="136"/>
        <end position="235"/>
    </location>
</feature>
<keyword evidence="5 9" id="KW-0238">DNA-binding</keyword>
<gene>
    <name evidence="12" type="ORF">I6U51_17475</name>
</gene>
<comment type="function">
    <text evidence="7">May play the central regulatory role in sporulation. It may be an element of the effector pathway responsible for the activation of sporulation genes in response to nutritional stress. Spo0A may act in concert with spo0H (a sigma factor) to control the expression of some genes that are critical to the sporulation process.</text>
</comment>
<name>A0A934I3T3_9CLOT</name>
<evidence type="ECO:0000259" key="10">
    <source>
        <dbReference type="PROSITE" id="PS50110"/>
    </source>
</evidence>
<keyword evidence="3" id="KW-0902">Two-component regulatory system</keyword>
<evidence type="ECO:0000256" key="7">
    <source>
        <dbReference type="ARBA" id="ARBA00024867"/>
    </source>
</evidence>
<evidence type="ECO:0000256" key="9">
    <source>
        <dbReference type="PROSITE-ProRule" id="PRU01091"/>
    </source>
</evidence>
<dbReference type="EMBL" id="JAEEGB010000026">
    <property type="protein sequence ID" value="MBI6874466.1"/>
    <property type="molecule type" value="Genomic_DNA"/>
</dbReference>
<dbReference type="InterPro" id="IPR001789">
    <property type="entry name" value="Sig_transdc_resp-reg_receiver"/>
</dbReference>
<dbReference type="Proteomes" id="UP000622687">
    <property type="component" value="Unassembled WGS sequence"/>
</dbReference>
<sequence>METSLSKKKILIIDDEEDILKLLSMVLKKEGFENIYTAEDAESGFDLLGRVNPDIILLDIMLPDEEGYEVCKKIRKTSNVPILFISAKTEEIDRVLGFALGGDDYITKPFSTKEVAYRIKAQLRRSGYNDEEENKNIVLNLGAFQIDEEKIEVRKNGELIELKPKEYKMFLYMAKHPNQIMSKEKLCSEVWGEDYIGFDNTIMVHIRRLREKIEEDASNPKYIVNVKGLGYKFVLKDE</sequence>
<dbReference type="SUPFAM" id="SSF52172">
    <property type="entry name" value="CheY-like"/>
    <property type="match status" value="1"/>
</dbReference>
<feature type="DNA-binding region" description="OmpR/PhoB-type" evidence="9">
    <location>
        <begin position="136"/>
        <end position="235"/>
    </location>
</feature>
<dbReference type="PROSITE" id="PS51755">
    <property type="entry name" value="OMPR_PHOB"/>
    <property type="match status" value="1"/>
</dbReference>
<dbReference type="GO" id="GO:0032993">
    <property type="term" value="C:protein-DNA complex"/>
    <property type="evidence" value="ECO:0007669"/>
    <property type="project" value="TreeGrafter"/>
</dbReference>
<feature type="modified residue" description="4-aspartylphosphate" evidence="8">
    <location>
        <position position="59"/>
    </location>
</feature>
<accession>A0A934I3T3</accession>
<evidence type="ECO:0000256" key="5">
    <source>
        <dbReference type="ARBA" id="ARBA00023125"/>
    </source>
</evidence>
<comment type="caution">
    <text evidence="12">The sequence shown here is derived from an EMBL/GenBank/DDBJ whole genome shotgun (WGS) entry which is preliminary data.</text>
</comment>
<dbReference type="GO" id="GO:0000976">
    <property type="term" value="F:transcription cis-regulatory region binding"/>
    <property type="evidence" value="ECO:0007669"/>
    <property type="project" value="TreeGrafter"/>
</dbReference>
<keyword evidence="2 8" id="KW-0597">Phosphoprotein</keyword>
<dbReference type="InterPro" id="IPR001867">
    <property type="entry name" value="OmpR/PhoB-type_DNA-bd"/>
</dbReference>
<keyword evidence="13" id="KW-1185">Reference proteome</keyword>
<dbReference type="GO" id="GO:0005829">
    <property type="term" value="C:cytosol"/>
    <property type="evidence" value="ECO:0007669"/>
    <property type="project" value="TreeGrafter"/>
</dbReference>
<evidence type="ECO:0000256" key="4">
    <source>
        <dbReference type="ARBA" id="ARBA00023015"/>
    </source>
</evidence>
<dbReference type="PANTHER" id="PTHR48111:SF52">
    <property type="entry name" value="TRANSCRIPTIONAL REGULATORY PROTEIN YVRH"/>
    <property type="match status" value="1"/>
</dbReference>
<dbReference type="SMART" id="SM00448">
    <property type="entry name" value="REC"/>
    <property type="match status" value="1"/>
</dbReference>
<dbReference type="GO" id="GO:0000156">
    <property type="term" value="F:phosphorelay response regulator activity"/>
    <property type="evidence" value="ECO:0007669"/>
    <property type="project" value="TreeGrafter"/>
</dbReference>
<evidence type="ECO:0000313" key="13">
    <source>
        <dbReference type="Proteomes" id="UP000622687"/>
    </source>
</evidence>
<dbReference type="CDD" id="cd17574">
    <property type="entry name" value="REC_OmpR"/>
    <property type="match status" value="1"/>
</dbReference>
<dbReference type="GO" id="GO:0006355">
    <property type="term" value="P:regulation of DNA-templated transcription"/>
    <property type="evidence" value="ECO:0007669"/>
    <property type="project" value="InterPro"/>
</dbReference>
<dbReference type="CDD" id="cd00383">
    <property type="entry name" value="trans_reg_C"/>
    <property type="match status" value="1"/>
</dbReference>
<evidence type="ECO:0000313" key="12">
    <source>
        <dbReference type="EMBL" id="MBI6874466.1"/>
    </source>
</evidence>
<evidence type="ECO:0000256" key="3">
    <source>
        <dbReference type="ARBA" id="ARBA00023012"/>
    </source>
</evidence>
<evidence type="ECO:0000259" key="11">
    <source>
        <dbReference type="PROSITE" id="PS51755"/>
    </source>
</evidence>
<proteinExistence type="predicted"/>